<dbReference type="EMBL" id="JAEMHL010000019">
    <property type="protein sequence ID" value="MBJ6752613.1"/>
    <property type="molecule type" value="Genomic_DNA"/>
</dbReference>
<comment type="caution">
    <text evidence="2">The sequence shown here is derived from an EMBL/GenBank/DDBJ whole genome shotgun (WGS) entry which is preliminary data.</text>
</comment>
<evidence type="ECO:0008006" key="4">
    <source>
        <dbReference type="Google" id="ProtNLM"/>
    </source>
</evidence>
<reference evidence="2 3" key="1">
    <citation type="submission" date="2020-12" db="EMBL/GenBank/DDBJ databases">
        <title>Geomonas sp. Red421, isolated from paddy soil.</title>
        <authorList>
            <person name="Xu Z."/>
            <person name="Zhang Z."/>
            <person name="Masuda Y."/>
            <person name="Itoh H."/>
            <person name="Senoo K."/>
        </authorList>
    </citation>
    <scope>NUCLEOTIDE SEQUENCE [LARGE SCALE GENOMIC DNA]</scope>
    <source>
        <strain evidence="2 3">Red421</strain>
    </source>
</reference>
<keyword evidence="3" id="KW-1185">Reference proteome</keyword>
<evidence type="ECO:0000313" key="2">
    <source>
        <dbReference type="EMBL" id="MBJ6752613.1"/>
    </source>
</evidence>
<feature type="signal peptide" evidence="1">
    <location>
        <begin position="1"/>
        <end position="18"/>
    </location>
</feature>
<organism evidence="2 3">
    <name type="scientific">Geomonas anaerohicana</name>
    <dbReference type="NCBI Taxonomy" id="2798583"/>
    <lineage>
        <taxon>Bacteria</taxon>
        <taxon>Pseudomonadati</taxon>
        <taxon>Thermodesulfobacteriota</taxon>
        <taxon>Desulfuromonadia</taxon>
        <taxon>Geobacterales</taxon>
        <taxon>Geobacteraceae</taxon>
        <taxon>Geomonas</taxon>
    </lineage>
</organism>
<dbReference type="Proteomes" id="UP000614714">
    <property type="component" value="Unassembled WGS sequence"/>
</dbReference>
<dbReference type="RefSeq" id="WP_199391019.1">
    <property type="nucleotide sequence ID" value="NZ_JAEMHL010000019.1"/>
</dbReference>
<gene>
    <name evidence="2" type="ORF">JFN91_20550</name>
</gene>
<evidence type="ECO:0000256" key="1">
    <source>
        <dbReference type="SAM" id="SignalP"/>
    </source>
</evidence>
<keyword evidence="1" id="KW-0732">Signal</keyword>
<accession>A0ABS0YK16</accession>
<proteinExistence type="predicted"/>
<evidence type="ECO:0000313" key="3">
    <source>
        <dbReference type="Proteomes" id="UP000614714"/>
    </source>
</evidence>
<dbReference type="PROSITE" id="PS51257">
    <property type="entry name" value="PROKAR_LIPOPROTEIN"/>
    <property type="match status" value="1"/>
</dbReference>
<protein>
    <recommendedName>
        <fullName evidence="4">Lipoprotein</fullName>
    </recommendedName>
</protein>
<feature type="chain" id="PRO_5046426416" description="Lipoprotein" evidence="1">
    <location>
        <begin position="19"/>
        <end position="207"/>
    </location>
</feature>
<sequence>MRNAVRLIIVVVVAAAVAACNGKPADQPAGKVQAEQTTAPKDVAAAQVRATSFLTALQAGDKTKMYQAANLTPAQVTASRDKLIHIKQNKMTDAQRLDCERVLKISGDVDFYAAKLRKILAPTATIKITQSAPAGTPASHLVHTVSVTYSSKTDAVQDKTGKTVKELKLPLQQFDHPVEAGDVHEFAFAGTDFEKMATKDFEVVSYF</sequence>
<name>A0ABS0YK16_9BACT</name>